<feature type="transmembrane region" description="Helical" evidence="7">
    <location>
        <begin position="44"/>
        <end position="64"/>
    </location>
</feature>
<feature type="transmembrane region" description="Helical" evidence="7">
    <location>
        <begin position="275"/>
        <end position="297"/>
    </location>
</feature>
<accession>A0A7J7KVI5</accession>
<feature type="transmembrane region" description="Helical" evidence="7">
    <location>
        <begin position="70"/>
        <end position="90"/>
    </location>
</feature>
<feature type="transmembrane region" description="Helical" evidence="7">
    <location>
        <begin position="425"/>
        <end position="451"/>
    </location>
</feature>
<dbReference type="CDD" id="cd11485">
    <property type="entry name" value="SLC-NCS1sbd_YbbW-like"/>
    <property type="match status" value="1"/>
</dbReference>
<dbReference type="InterPro" id="IPR045225">
    <property type="entry name" value="Uracil/uridine/allantoin_perm"/>
</dbReference>
<gene>
    <name evidence="8" type="ORF">GIB67_005753</name>
</gene>
<evidence type="ECO:0000313" key="8">
    <source>
        <dbReference type="EMBL" id="KAF6134361.1"/>
    </source>
</evidence>
<feature type="transmembrane region" description="Helical" evidence="7">
    <location>
        <begin position="380"/>
        <end position="405"/>
    </location>
</feature>
<dbReference type="EMBL" id="JACGCM010002866">
    <property type="protein sequence ID" value="KAF6134361.1"/>
    <property type="molecule type" value="Genomic_DNA"/>
</dbReference>
<dbReference type="FunFam" id="1.10.4160.10:FF:000001">
    <property type="entry name" value="Uracil permease, putative"/>
    <property type="match status" value="1"/>
</dbReference>
<protein>
    <submittedName>
        <fullName evidence="8">Uncharacterized protein</fullName>
    </submittedName>
</protein>
<evidence type="ECO:0000313" key="9">
    <source>
        <dbReference type="Proteomes" id="UP000541444"/>
    </source>
</evidence>
<comment type="similarity">
    <text evidence="2">Belongs to the purine-cytosine permease (2.A.39) family.</text>
</comment>
<feature type="transmembrane region" description="Helical" evidence="7">
    <location>
        <begin position="471"/>
        <end position="489"/>
    </location>
</feature>
<dbReference type="PANTHER" id="PTHR30618:SF0">
    <property type="entry name" value="PURINE-URACIL PERMEASE NCS1"/>
    <property type="match status" value="1"/>
</dbReference>
<evidence type="ECO:0000256" key="2">
    <source>
        <dbReference type="ARBA" id="ARBA00008974"/>
    </source>
</evidence>
<evidence type="ECO:0000256" key="6">
    <source>
        <dbReference type="SAM" id="MobiDB-lite"/>
    </source>
</evidence>
<feature type="transmembrane region" description="Helical" evidence="7">
    <location>
        <begin position="357"/>
        <end position="374"/>
    </location>
</feature>
<keyword evidence="9" id="KW-1185">Reference proteome</keyword>
<name>A0A7J7KVI5_9MAGN</name>
<dbReference type="PANTHER" id="PTHR30618">
    <property type="entry name" value="NCS1 FAMILY PURINE/PYRIMIDINE TRANSPORTER"/>
    <property type="match status" value="1"/>
</dbReference>
<evidence type="ECO:0000256" key="1">
    <source>
        <dbReference type="ARBA" id="ARBA00004141"/>
    </source>
</evidence>
<feature type="transmembrane region" description="Helical" evidence="7">
    <location>
        <begin position="233"/>
        <end position="255"/>
    </location>
</feature>
<dbReference type="GO" id="GO:0015205">
    <property type="term" value="F:nucleobase transmembrane transporter activity"/>
    <property type="evidence" value="ECO:0007669"/>
    <property type="project" value="TreeGrafter"/>
</dbReference>
<feature type="compositionally biased region" description="Polar residues" evidence="6">
    <location>
        <begin position="1"/>
        <end position="10"/>
    </location>
</feature>
<dbReference type="Gene3D" id="1.10.4160.10">
    <property type="entry name" value="Hydantoin permease"/>
    <property type="match status" value="1"/>
</dbReference>
<dbReference type="InterPro" id="IPR001248">
    <property type="entry name" value="Pur-cyt_permease"/>
</dbReference>
<feature type="transmembrane region" description="Helical" evidence="7">
    <location>
        <begin position="195"/>
        <end position="213"/>
    </location>
</feature>
<comment type="caution">
    <text evidence="8">The sequence shown here is derived from an EMBL/GenBank/DDBJ whole genome shotgun (WGS) entry which is preliminary data.</text>
</comment>
<feature type="transmembrane region" description="Helical" evidence="7">
    <location>
        <begin position="317"/>
        <end position="345"/>
    </location>
</feature>
<feature type="compositionally biased region" description="Polar residues" evidence="6">
    <location>
        <begin position="21"/>
        <end position="36"/>
    </location>
</feature>
<dbReference type="Pfam" id="PF02133">
    <property type="entry name" value="Transp_cyt_pur"/>
    <property type="match status" value="1"/>
</dbReference>
<dbReference type="OrthoDB" id="2018619at2759"/>
<keyword evidence="3 7" id="KW-0812">Transmembrane</keyword>
<feature type="region of interest" description="Disordered" evidence="6">
    <location>
        <begin position="1"/>
        <end position="36"/>
    </location>
</feature>
<feature type="transmembrane region" description="Helical" evidence="7">
    <location>
        <begin position="165"/>
        <end position="183"/>
    </location>
</feature>
<feature type="transmembrane region" description="Helical" evidence="7">
    <location>
        <begin position="123"/>
        <end position="145"/>
    </location>
</feature>
<keyword evidence="4 7" id="KW-1133">Transmembrane helix</keyword>
<evidence type="ECO:0000256" key="5">
    <source>
        <dbReference type="ARBA" id="ARBA00023136"/>
    </source>
</evidence>
<evidence type="ECO:0000256" key="3">
    <source>
        <dbReference type="ARBA" id="ARBA00022692"/>
    </source>
</evidence>
<keyword evidence="5 7" id="KW-0472">Membrane</keyword>
<dbReference type="AlphaFoldDB" id="A0A7J7KVI5"/>
<evidence type="ECO:0000256" key="4">
    <source>
        <dbReference type="ARBA" id="ARBA00022989"/>
    </source>
</evidence>
<organism evidence="8 9">
    <name type="scientific">Kingdonia uniflora</name>
    <dbReference type="NCBI Taxonomy" id="39325"/>
    <lineage>
        <taxon>Eukaryota</taxon>
        <taxon>Viridiplantae</taxon>
        <taxon>Streptophyta</taxon>
        <taxon>Embryophyta</taxon>
        <taxon>Tracheophyta</taxon>
        <taxon>Spermatophyta</taxon>
        <taxon>Magnoliopsida</taxon>
        <taxon>Ranunculales</taxon>
        <taxon>Circaeasteraceae</taxon>
        <taxon>Kingdonia</taxon>
    </lineage>
</organism>
<evidence type="ECO:0000256" key="7">
    <source>
        <dbReference type="SAM" id="Phobius"/>
    </source>
</evidence>
<dbReference type="GO" id="GO:0005886">
    <property type="term" value="C:plasma membrane"/>
    <property type="evidence" value="ECO:0007669"/>
    <property type="project" value="TreeGrafter"/>
</dbReference>
<sequence length="507" mass="54973">MASKHPNSVFGSELGRFESDPSLTNDDLRPTTPNERTFSGSEMASLWIGLVVGVPTYYLAGSLVDLGMAWWEGIATVVIANIILLVPLILTGQPGTQYGISFPVLARSSFGIRGAHVPTLLRALVGCGWYGIETWIGGEAIFLLLPSSLKGTVFARTVPWLGTSPLEFTCFIFFWLAQLAIIWKGMDGIRELEKYSAPILIVLTSLLLGWAYVRAGGFGYMLSLSSRLSGVEFWSLFFPSLTANISFWATLAINIPDFTRYAKSQTDQVLGQAGLPIFMGAFTFVGLAVTCSTKIIFGRVISNPIELLGKIGGFFTLVLAIFGISLATITTNIAANIVAPANALVNLSPSKFTFTRGALLTALLGIAFQPWRLLQSSESFVYTWLLGYSALLGPIMGITLSDYYLIRRTNLNINALYSTNPLGTYYYTGGYNLTAMTALVFGILPVIPGFLQKVGVLNTVSNLFIVIYNNAWFVSFFTAGIVHCILSCLSGTAENSQLVDPLFPGES</sequence>
<proteinExistence type="inferred from homology"/>
<reference evidence="8 9" key="1">
    <citation type="journal article" date="2020" name="IScience">
        <title>Genome Sequencing of the Endangered Kingdonia uniflora (Circaeasteraceae, Ranunculales) Reveals Potential Mechanisms of Evolutionary Specialization.</title>
        <authorList>
            <person name="Sun Y."/>
            <person name="Deng T."/>
            <person name="Zhang A."/>
            <person name="Moore M.J."/>
            <person name="Landis J.B."/>
            <person name="Lin N."/>
            <person name="Zhang H."/>
            <person name="Zhang X."/>
            <person name="Huang J."/>
            <person name="Zhang X."/>
            <person name="Sun H."/>
            <person name="Wang H."/>
        </authorList>
    </citation>
    <scope>NUCLEOTIDE SEQUENCE [LARGE SCALE GENOMIC DNA]</scope>
    <source>
        <strain evidence="8">TB1705</strain>
        <tissue evidence="8">Leaf</tissue>
    </source>
</reference>
<comment type="subcellular location">
    <subcellularLocation>
        <location evidence="1">Membrane</location>
        <topology evidence="1">Multi-pass membrane protein</topology>
    </subcellularLocation>
</comment>
<dbReference type="Proteomes" id="UP000541444">
    <property type="component" value="Unassembled WGS sequence"/>
</dbReference>